<feature type="domain" description="HTH tetR-type" evidence="3">
    <location>
        <begin position="13"/>
        <end position="73"/>
    </location>
</feature>
<evidence type="ECO:0000256" key="2">
    <source>
        <dbReference type="PROSITE-ProRule" id="PRU00335"/>
    </source>
</evidence>
<evidence type="ECO:0000256" key="1">
    <source>
        <dbReference type="ARBA" id="ARBA00023125"/>
    </source>
</evidence>
<sequence length="220" mass="25912">MPGTENKQNDIKPELRERIIAAALKSFTMNGIKSVTMDHIASDLGISKRTLYEMFEDKETLLLACVQLQIEEKEKFEIKVLSETDNALQVILILYKTYIEIFYKINKRFFEDLSKYPKVKELLSNKLDKNRTKAIDFFKKGTEQGLFRDDIDFEIVYFLLHKQVEFLINSDMLKSYSLVEVYELIMFTFLRGISTNRGQQILEEFISEYRKQNINQSGQI</sequence>
<name>A0A1M5DF73_9BACE</name>
<dbReference type="SUPFAM" id="SSF48498">
    <property type="entry name" value="Tetracyclin repressor-like, C-terminal domain"/>
    <property type="match status" value="1"/>
</dbReference>
<dbReference type="GO" id="GO:0003677">
    <property type="term" value="F:DNA binding"/>
    <property type="evidence" value="ECO:0007669"/>
    <property type="project" value="UniProtKB-UniRule"/>
</dbReference>
<feature type="DNA-binding region" description="H-T-H motif" evidence="2">
    <location>
        <begin position="36"/>
        <end position="55"/>
    </location>
</feature>
<dbReference type="InterPro" id="IPR001647">
    <property type="entry name" value="HTH_TetR"/>
</dbReference>
<evidence type="ECO:0000313" key="5">
    <source>
        <dbReference type="Proteomes" id="UP000184509"/>
    </source>
</evidence>
<evidence type="ECO:0000313" key="4">
    <source>
        <dbReference type="EMBL" id="SHF65566.1"/>
    </source>
</evidence>
<dbReference type="PANTHER" id="PTHR30328:SF54">
    <property type="entry name" value="HTH-TYPE TRANSCRIPTIONAL REPRESSOR SCO4008"/>
    <property type="match status" value="1"/>
</dbReference>
<dbReference type="AlphaFoldDB" id="A0A1M5DF73"/>
<dbReference type="OrthoDB" id="881297at2"/>
<dbReference type="Gene3D" id="1.10.10.60">
    <property type="entry name" value="Homeodomain-like"/>
    <property type="match status" value="1"/>
</dbReference>
<evidence type="ECO:0000259" key="3">
    <source>
        <dbReference type="PROSITE" id="PS50977"/>
    </source>
</evidence>
<dbReference type="InterPro" id="IPR009057">
    <property type="entry name" value="Homeodomain-like_sf"/>
</dbReference>
<dbReference type="InterPro" id="IPR036271">
    <property type="entry name" value="Tet_transcr_reg_TetR-rel_C_sf"/>
</dbReference>
<keyword evidence="1 2" id="KW-0238">DNA-binding</keyword>
<dbReference type="PRINTS" id="PR00455">
    <property type="entry name" value="HTHTETR"/>
</dbReference>
<dbReference type="PANTHER" id="PTHR30328">
    <property type="entry name" value="TRANSCRIPTIONAL REPRESSOR"/>
    <property type="match status" value="1"/>
</dbReference>
<protein>
    <submittedName>
        <fullName evidence="4">Transcriptional regulator, TetR family</fullName>
    </submittedName>
</protein>
<dbReference type="Pfam" id="PF00440">
    <property type="entry name" value="TetR_N"/>
    <property type="match status" value="1"/>
</dbReference>
<dbReference type="Gene3D" id="1.10.357.10">
    <property type="entry name" value="Tetracycline Repressor, domain 2"/>
    <property type="match status" value="1"/>
</dbReference>
<accession>A0A1M5DF73</accession>
<dbReference type="STRING" id="1297750.SAMN05444405_111163"/>
<dbReference type="PROSITE" id="PS50977">
    <property type="entry name" value="HTH_TETR_2"/>
    <property type="match status" value="1"/>
</dbReference>
<organism evidence="4 5">
    <name type="scientific">Bacteroides luti</name>
    <dbReference type="NCBI Taxonomy" id="1297750"/>
    <lineage>
        <taxon>Bacteria</taxon>
        <taxon>Pseudomonadati</taxon>
        <taxon>Bacteroidota</taxon>
        <taxon>Bacteroidia</taxon>
        <taxon>Bacteroidales</taxon>
        <taxon>Bacteroidaceae</taxon>
        <taxon>Bacteroides</taxon>
    </lineage>
</organism>
<keyword evidence="5" id="KW-1185">Reference proteome</keyword>
<dbReference type="SUPFAM" id="SSF46689">
    <property type="entry name" value="Homeodomain-like"/>
    <property type="match status" value="1"/>
</dbReference>
<proteinExistence type="predicted"/>
<dbReference type="EMBL" id="FQTV01000011">
    <property type="protein sequence ID" value="SHF65566.1"/>
    <property type="molecule type" value="Genomic_DNA"/>
</dbReference>
<dbReference type="InterPro" id="IPR050109">
    <property type="entry name" value="HTH-type_TetR-like_transc_reg"/>
</dbReference>
<dbReference type="RefSeq" id="WP_073402491.1">
    <property type="nucleotide sequence ID" value="NZ_FQTV01000011.1"/>
</dbReference>
<reference evidence="4 5" key="1">
    <citation type="submission" date="2016-11" db="EMBL/GenBank/DDBJ databases">
        <authorList>
            <person name="Jaros S."/>
            <person name="Januszkiewicz K."/>
            <person name="Wedrychowicz H."/>
        </authorList>
    </citation>
    <scope>NUCLEOTIDE SEQUENCE [LARGE SCALE GENOMIC DNA]</scope>
    <source>
        <strain evidence="4 5">DSM 26991</strain>
    </source>
</reference>
<dbReference type="Proteomes" id="UP000184509">
    <property type="component" value="Unassembled WGS sequence"/>
</dbReference>
<gene>
    <name evidence="4" type="ORF">SAMN05444405_111163</name>
</gene>